<dbReference type="PROSITE" id="PS51257">
    <property type="entry name" value="PROKAR_LIPOPROTEIN"/>
    <property type="match status" value="1"/>
</dbReference>
<evidence type="ECO:0008006" key="3">
    <source>
        <dbReference type="Google" id="ProtNLM"/>
    </source>
</evidence>
<dbReference type="SUPFAM" id="SSF53474">
    <property type="entry name" value="alpha/beta-Hydrolases"/>
    <property type="match status" value="1"/>
</dbReference>
<organism evidence="1 2">
    <name type="scientific">Pyxidicoccus parkwayensis</name>
    <dbReference type="NCBI Taxonomy" id="2813578"/>
    <lineage>
        <taxon>Bacteria</taxon>
        <taxon>Pseudomonadati</taxon>
        <taxon>Myxococcota</taxon>
        <taxon>Myxococcia</taxon>
        <taxon>Myxococcales</taxon>
        <taxon>Cystobacterineae</taxon>
        <taxon>Myxococcaceae</taxon>
        <taxon>Pyxidicoccus</taxon>
    </lineage>
</organism>
<sequence>MKNSWWILTGVLAVTGCGPSTGVDEESHVAVAALEAGATASVCAPRPYGTEVASTAATTEPTVYGVQGPLPVRVASDVPNALWPEMPITVYRPDDRASYPVLFYSHAYGGSDHTHVAPLLQRLASNGYNVVFVPYMNTGTRNSQYDTLWNGFVAAAKQYGSRFDLTRVGFIGHSFGGGATPEMARRAFADPTHNGLTSAWGSAGRFMFIMAPWFSFPNLKNPTATNDHYRDLPLDVKTVIQVYADDDTNDHLIAVNDIWNKLPPDLQEKGWQLVKSDGCEGQWLNAGHSTPAGYSSTPPGSWDNGHDLWAVARRIHALAAYALKGSGAVARAIAFPSTADALGLGNWKGCGGRAVVPMEASATTPILSACGGGGDATAQEYVFTYSAAAHCTWSDTGAPACR</sequence>
<dbReference type="InterPro" id="IPR029058">
    <property type="entry name" value="AB_hydrolase_fold"/>
</dbReference>
<dbReference type="Proteomes" id="UP000662747">
    <property type="component" value="Chromosome"/>
</dbReference>
<protein>
    <recommendedName>
        <fullName evidence="3">Lipoprotein</fullName>
    </recommendedName>
</protein>
<dbReference type="RefSeq" id="WP_206725983.1">
    <property type="nucleotide sequence ID" value="NZ_CP071090.1"/>
</dbReference>
<dbReference type="Gene3D" id="3.40.50.1820">
    <property type="entry name" value="alpha/beta hydrolase"/>
    <property type="match status" value="1"/>
</dbReference>
<proteinExistence type="predicted"/>
<gene>
    <name evidence="1" type="ORF">JY651_05535</name>
</gene>
<evidence type="ECO:0000313" key="2">
    <source>
        <dbReference type="Proteomes" id="UP000662747"/>
    </source>
</evidence>
<name>A0ABX7NZQ8_9BACT</name>
<keyword evidence="2" id="KW-1185">Reference proteome</keyword>
<evidence type="ECO:0000313" key="1">
    <source>
        <dbReference type="EMBL" id="QSQ24420.1"/>
    </source>
</evidence>
<dbReference type="EMBL" id="CP071090">
    <property type="protein sequence ID" value="QSQ24420.1"/>
    <property type="molecule type" value="Genomic_DNA"/>
</dbReference>
<accession>A0ABX7NZQ8</accession>
<reference evidence="1 2" key="1">
    <citation type="submission" date="2021-02" db="EMBL/GenBank/DDBJ databases">
        <title>De Novo genome assembly of isolated myxobacteria.</title>
        <authorList>
            <person name="Stevens D.C."/>
        </authorList>
    </citation>
    <scope>NUCLEOTIDE SEQUENCE [LARGE SCALE GENOMIC DNA]</scope>
    <source>
        <strain evidence="2">SCPEA02</strain>
    </source>
</reference>